<gene>
    <name evidence="1" type="ORF">Pfra01_003035600</name>
</gene>
<keyword evidence="2" id="KW-1185">Reference proteome</keyword>
<reference evidence="1" key="1">
    <citation type="submission" date="2023-04" db="EMBL/GenBank/DDBJ databases">
        <title>Phytophthora fragariaefolia NBRC 109709.</title>
        <authorList>
            <person name="Ichikawa N."/>
            <person name="Sato H."/>
            <person name="Tonouchi N."/>
        </authorList>
    </citation>
    <scope>NUCLEOTIDE SEQUENCE</scope>
    <source>
        <strain evidence="1">NBRC 109709</strain>
    </source>
</reference>
<name>A0A9W6YPX7_9STRA</name>
<accession>A0A9W6YPX7</accession>
<organism evidence="1 2">
    <name type="scientific">Phytophthora fragariaefolia</name>
    <dbReference type="NCBI Taxonomy" id="1490495"/>
    <lineage>
        <taxon>Eukaryota</taxon>
        <taxon>Sar</taxon>
        <taxon>Stramenopiles</taxon>
        <taxon>Oomycota</taxon>
        <taxon>Peronosporomycetes</taxon>
        <taxon>Peronosporales</taxon>
        <taxon>Peronosporaceae</taxon>
        <taxon>Phytophthora</taxon>
    </lineage>
</organism>
<comment type="caution">
    <text evidence="1">The sequence shown here is derived from an EMBL/GenBank/DDBJ whole genome shotgun (WGS) entry which is preliminary data.</text>
</comment>
<evidence type="ECO:0000313" key="2">
    <source>
        <dbReference type="Proteomes" id="UP001165121"/>
    </source>
</evidence>
<dbReference type="EMBL" id="BSXT01019083">
    <property type="protein sequence ID" value="GMG17760.1"/>
    <property type="molecule type" value="Genomic_DNA"/>
</dbReference>
<evidence type="ECO:0000313" key="1">
    <source>
        <dbReference type="EMBL" id="GMG17760.1"/>
    </source>
</evidence>
<dbReference type="AlphaFoldDB" id="A0A9W6YPX7"/>
<proteinExistence type="predicted"/>
<protein>
    <submittedName>
        <fullName evidence="1">Unnamed protein product</fullName>
    </submittedName>
</protein>
<sequence>MNQSDSIVVTADTEYDSDGSLVGCYFNAYNTLVNIESGTDQIISSRKQSQVSRAVSSLTTVANDSMSDLV</sequence>
<dbReference type="Proteomes" id="UP001165121">
    <property type="component" value="Unassembled WGS sequence"/>
</dbReference>